<sequence length="183" mass="21490">MTQAKDNIQLSLSHLGIYVQDLEKMSTFYKETFEFTQTDKGDLGHTQLVFLSRDPAEHHQLVLATGRPENIQFNLINQISFRVPNLDNLRRFYARVKKHNDVNDIQCVTHGNAVSIYCRDPEGNRLEIFMDTPWYCDQPLREPIDLELSDEDIMAKAEAIARKYPKFKMRSEWHEEMRQLMGV</sequence>
<dbReference type="PROSITE" id="PS51819">
    <property type="entry name" value="VOC"/>
    <property type="match status" value="1"/>
</dbReference>
<dbReference type="EMBL" id="BMYS01000011">
    <property type="protein sequence ID" value="GGW87677.1"/>
    <property type="molecule type" value="Genomic_DNA"/>
</dbReference>
<gene>
    <name evidence="2" type="ORF">GCM10011450_16990</name>
</gene>
<feature type="domain" description="VOC" evidence="1">
    <location>
        <begin position="11"/>
        <end position="131"/>
    </location>
</feature>
<name>A0A918JLE4_9BURK</name>
<organism evidence="2 3">
    <name type="scientific">Advenella faeciporci</name>
    <dbReference type="NCBI Taxonomy" id="797535"/>
    <lineage>
        <taxon>Bacteria</taxon>
        <taxon>Pseudomonadati</taxon>
        <taxon>Pseudomonadota</taxon>
        <taxon>Betaproteobacteria</taxon>
        <taxon>Burkholderiales</taxon>
        <taxon>Alcaligenaceae</taxon>
    </lineage>
</organism>
<comment type="caution">
    <text evidence="2">The sequence shown here is derived from an EMBL/GenBank/DDBJ whole genome shotgun (WGS) entry which is preliminary data.</text>
</comment>
<keyword evidence="3" id="KW-1185">Reference proteome</keyword>
<reference evidence="2" key="2">
    <citation type="submission" date="2020-09" db="EMBL/GenBank/DDBJ databases">
        <authorList>
            <person name="Sun Q."/>
            <person name="Kim S."/>
        </authorList>
    </citation>
    <scope>NUCLEOTIDE SEQUENCE</scope>
    <source>
        <strain evidence="2">KCTC 23732</strain>
    </source>
</reference>
<protein>
    <recommendedName>
        <fullName evidence="1">VOC domain-containing protein</fullName>
    </recommendedName>
</protein>
<evidence type="ECO:0000259" key="1">
    <source>
        <dbReference type="PROSITE" id="PS51819"/>
    </source>
</evidence>
<evidence type="ECO:0000313" key="3">
    <source>
        <dbReference type="Proteomes" id="UP000608345"/>
    </source>
</evidence>
<dbReference type="InterPro" id="IPR029068">
    <property type="entry name" value="Glyas_Bleomycin-R_OHBP_Dase"/>
</dbReference>
<evidence type="ECO:0000313" key="2">
    <source>
        <dbReference type="EMBL" id="GGW87677.1"/>
    </source>
</evidence>
<proteinExistence type="predicted"/>
<dbReference type="AlphaFoldDB" id="A0A918JLE4"/>
<dbReference type="InterPro" id="IPR004360">
    <property type="entry name" value="Glyas_Fos-R_dOase_dom"/>
</dbReference>
<dbReference type="InterPro" id="IPR037523">
    <property type="entry name" value="VOC_core"/>
</dbReference>
<dbReference type="Gene3D" id="3.10.180.10">
    <property type="entry name" value="2,3-Dihydroxybiphenyl 1,2-Dioxygenase, domain 1"/>
    <property type="match status" value="1"/>
</dbReference>
<dbReference type="Proteomes" id="UP000608345">
    <property type="component" value="Unassembled WGS sequence"/>
</dbReference>
<accession>A0A918JLE4</accession>
<dbReference type="Pfam" id="PF00903">
    <property type="entry name" value="Glyoxalase"/>
    <property type="match status" value="1"/>
</dbReference>
<dbReference type="RefSeq" id="WP_189385069.1">
    <property type="nucleotide sequence ID" value="NZ_BAABFY010000006.1"/>
</dbReference>
<reference evidence="2" key="1">
    <citation type="journal article" date="2014" name="Int. J. Syst. Evol. Microbiol.">
        <title>Complete genome sequence of Corynebacterium casei LMG S-19264T (=DSM 44701T), isolated from a smear-ripened cheese.</title>
        <authorList>
            <consortium name="US DOE Joint Genome Institute (JGI-PGF)"/>
            <person name="Walter F."/>
            <person name="Albersmeier A."/>
            <person name="Kalinowski J."/>
            <person name="Ruckert C."/>
        </authorList>
    </citation>
    <scope>NUCLEOTIDE SEQUENCE</scope>
    <source>
        <strain evidence="2">KCTC 23732</strain>
    </source>
</reference>
<dbReference type="SUPFAM" id="SSF54593">
    <property type="entry name" value="Glyoxalase/Bleomycin resistance protein/Dihydroxybiphenyl dioxygenase"/>
    <property type="match status" value="1"/>
</dbReference>